<proteinExistence type="predicted"/>
<dbReference type="EMBL" id="GGEC01036391">
    <property type="protein sequence ID" value="MBX16875.1"/>
    <property type="molecule type" value="Transcribed_RNA"/>
</dbReference>
<accession>A0A2P2LFY4</accession>
<organism evidence="1">
    <name type="scientific">Rhizophora mucronata</name>
    <name type="common">Asiatic mangrove</name>
    <dbReference type="NCBI Taxonomy" id="61149"/>
    <lineage>
        <taxon>Eukaryota</taxon>
        <taxon>Viridiplantae</taxon>
        <taxon>Streptophyta</taxon>
        <taxon>Embryophyta</taxon>
        <taxon>Tracheophyta</taxon>
        <taxon>Spermatophyta</taxon>
        <taxon>Magnoliopsida</taxon>
        <taxon>eudicotyledons</taxon>
        <taxon>Gunneridae</taxon>
        <taxon>Pentapetalae</taxon>
        <taxon>rosids</taxon>
        <taxon>fabids</taxon>
        <taxon>Malpighiales</taxon>
        <taxon>Rhizophoraceae</taxon>
        <taxon>Rhizophora</taxon>
    </lineage>
</organism>
<evidence type="ECO:0000313" key="1">
    <source>
        <dbReference type="EMBL" id="MBX16875.1"/>
    </source>
</evidence>
<name>A0A2P2LFY4_RHIMU</name>
<sequence length="47" mass="5009">MSPANIRQLMASPVLPMHSAASLLPFRLSSGTMPNKSSNQHLATGIF</sequence>
<dbReference type="AlphaFoldDB" id="A0A2P2LFY4"/>
<reference evidence="1" key="1">
    <citation type="submission" date="2018-02" db="EMBL/GenBank/DDBJ databases">
        <title>Rhizophora mucronata_Transcriptome.</title>
        <authorList>
            <person name="Meera S.P."/>
            <person name="Sreeshan A."/>
            <person name="Augustine A."/>
        </authorList>
    </citation>
    <scope>NUCLEOTIDE SEQUENCE</scope>
    <source>
        <tissue evidence="1">Leaf</tissue>
    </source>
</reference>
<protein>
    <submittedName>
        <fullName evidence="1">Uncharacterized protein</fullName>
    </submittedName>
</protein>